<keyword evidence="1" id="KW-0677">Repeat</keyword>
<dbReference type="AlphaFoldDB" id="A0AAD6HBE6"/>
<feature type="repeat" description="ANK" evidence="2">
    <location>
        <begin position="703"/>
        <end position="735"/>
    </location>
</feature>
<keyword evidence="5" id="KW-1185">Reference proteome</keyword>
<dbReference type="SUPFAM" id="SSF48403">
    <property type="entry name" value="Ankyrin repeat"/>
    <property type="match status" value="1"/>
</dbReference>
<dbReference type="Gene3D" id="3.40.50.300">
    <property type="entry name" value="P-loop containing nucleotide triphosphate hydrolases"/>
    <property type="match status" value="1"/>
</dbReference>
<dbReference type="Pfam" id="PF24883">
    <property type="entry name" value="NPHP3_N"/>
    <property type="match status" value="1"/>
</dbReference>
<feature type="domain" description="AAA+ ATPase" evidence="3">
    <location>
        <begin position="219"/>
        <end position="400"/>
    </location>
</feature>
<dbReference type="EMBL" id="JAQJAN010000020">
    <property type="protein sequence ID" value="KAJ5703842.1"/>
    <property type="molecule type" value="Genomic_DNA"/>
</dbReference>
<organism evidence="4 5">
    <name type="scientific">Penicillium malachiteum</name>
    <dbReference type="NCBI Taxonomy" id="1324776"/>
    <lineage>
        <taxon>Eukaryota</taxon>
        <taxon>Fungi</taxon>
        <taxon>Dikarya</taxon>
        <taxon>Ascomycota</taxon>
        <taxon>Pezizomycotina</taxon>
        <taxon>Eurotiomycetes</taxon>
        <taxon>Eurotiomycetidae</taxon>
        <taxon>Eurotiales</taxon>
        <taxon>Aspergillaceae</taxon>
        <taxon>Penicillium</taxon>
    </lineage>
</organism>
<dbReference type="SMART" id="SM00248">
    <property type="entry name" value="ANK"/>
    <property type="match status" value="2"/>
</dbReference>
<sequence>MADPISITGLIVDVSHIVSRLIQYGKDLKSAKSDMRKLSEELFALRGILDHLAVQKSSELPAYQEVESESSIPSEGVMMRVLQTTKEFLDTLMKDLEPAETKFKNIKQKLEWPFTQEKINAHLTRLERVKTWLILVLTADHAAVERDLQQEIGNLARSLTEDLRIRERERIQIANRELFQWMAPVSPATSHLRATQGSQIASGKWFIGGHLKHWLRYGKRKMFFLVGKSGTGKTTLFAQCVDELTLMASQSPSLSFAYFYCTMSDAASQMPVNMLGSLVAQLSGSDASILDNVRSLYDSIPKSQAHKRPVDIAVLEDAIIQYASGQTQVVIFIDAINESHDPRHIESSLLRLSALATNIRVLGTTTSTMVVPTDSNAEMLNISADMMSGDIQAYIDYRIESEDTTRGLKSELKSEIREKLLKDADGSFRWTQLSMDNLCTQRTARAMREALQNLPGTLREMYASALERVSIDDRHFVRKALFWVSFGQDQVFANKYLTLEVINEAVVIDEECSTLDEDMMLVPPHILLDLCQGFIAQDKSGYVTLAHSSVKDFLTSDWIKASRVSYFSLDPTTANAVIMQKCLAYLCLDNFKSGYAPKGDVYARFKRYKGLQYAAFTWPKYAAIVKIGDAERNLVKKFFDSRHLPRQGNFGAWMQTLIPTVNEATIAATHPLYYAASWGMNSVIKMILEVDPDIDINAPGGRGGATAVFAAGNRQNFDAVELLLQAGADPTIHDPETCYNVFDLSLMSKWSGLREPLSNWLSDQDPEIQKKYRQLKPYRL</sequence>
<gene>
    <name evidence="4" type="ORF">N7493_010980</name>
</gene>
<evidence type="ECO:0000313" key="4">
    <source>
        <dbReference type="EMBL" id="KAJ5703842.1"/>
    </source>
</evidence>
<dbReference type="SUPFAM" id="SSF52540">
    <property type="entry name" value="P-loop containing nucleoside triphosphate hydrolases"/>
    <property type="match status" value="1"/>
</dbReference>
<evidence type="ECO:0000313" key="5">
    <source>
        <dbReference type="Proteomes" id="UP001215712"/>
    </source>
</evidence>
<dbReference type="InterPro" id="IPR027417">
    <property type="entry name" value="P-loop_NTPase"/>
</dbReference>
<evidence type="ECO:0000256" key="2">
    <source>
        <dbReference type="PROSITE-ProRule" id="PRU00023"/>
    </source>
</evidence>
<protein>
    <recommendedName>
        <fullName evidence="3">AAA+ ATPase domain-containing protein</fullName>
    </recommendedName>
</protein>
<dbReference type="PANTHER" id="PTHR10039:SF16">
    <property type="entry name" value="GPI INOSITOL-DEACYLASE"/>
    <property type="match status" value="1"/>
</dbReference>
<dbReference type="SMART" id="SM00382">
    <property type="entry name" value="AAA"/>
    <property type="match status" value="1"/>
</dbReference>
<dbReference type="InterPro" id="IPR056884">
    <property type="entry name" value="NPHP3-like_N"/>
</dbReference>
<dbReference type="Proteomes" id="UP001215712">
    <property type="component" value="Unassembled WGS sequence"/>
</dbReference>
<dbReference type="InterPro" id="IPR002110">
    <property type="entry name" value="Ankyrin_rpt"/>
</dbReference>
<dbReference type="PANTHER" id="PTHR10039">
    <property type="entry name" value="AMELOGENIN"/>
    <property type="match status" value="1"/>
</dbReference>
<dbReference type="InterPro" id="IPR003593">
    <property type="entry name" value="AAA+_ATPase"/>
</dbReference>
<evidence type="ECO:0000259" key="3">
    <source>
        <dbReference type="SMART" id="SM00382"/>
    </source>
</evidence>
<evidence type="ECO:0000256" key="1">
    <source>
        <dbReference type="ARBA" id="ARBA00022737"/>
    </source>
</evidence>
<name>A0AAD6HBE6_9EURO</name>
<dbReference type="InterPro" id="IPR036770">
    <property type="entry name" value="Ankyrin_rpt-contain_sf"/>
</dbReference>
<reference evidence="4" key="2">
    <citation type="submission" date="2023-01" db="EMBL/GenBank/DDBJ databases">
        <authorList>
            <person name="Petersen C."/>
        </authorList>
    </citation>
    <scope>NUCLEOTIDE SEQUENCE</scope>
    <source>
        <strain evidence="4">IBT 17514</strain>
    </source>
</reference>
<proteinExistence type="predicted"/>
<comment type="caution">
    <text evidence="4">The sequence shown here is derived from an EMBL/GenBank/DDBJ whole genome shotgun (WGS) entry which is preliminary data.</text>
</comment>
<dbReference type="PROSITE" id="PS50088">
    <property type="entry name" value="ANK_REPEAT"/>
    <property type="match status" value="1"/>
</dbReference>
<keyword evidence="2" id="KW-0040">ANK repeat</keyword>
<accession>A0AAD6HBE6</accession>
<reference evidence="4" key="1">
    <citation type="journal article" date="2023" name="IMA Fungus">
        <title>Comparative genomic study of the Penicillium genus elucidates a diverse pangenome and 15 lateral gene transfer events.</title>
        <authorList>
            <person name="Petersen C."/>
            <person name="Sorensen T."/>
            <person name="Nielsen M.R."/>
            <person name="Sondergaard T.E."/>
            <person name="Sorensen J.L."/>
            <person name="Fitzpatrick D.A."/>
            <person name="Frisvad J.C."/>
            <person name="Nielsen K.L."/>
        </authorList>
    </citation>
    <scope>NUCLEOTIDE SEQUENCE</scope>
    <source>
        <strain evidence="4">IBT 17514</strain>
    </source>
</reference>
<dbReference type="Gene3D" id="1.25.40.20">
    <property type="entry name" value="Ankyrin repeat-containing domain"/>
    <property type="match status" value="1"/>
</dbReference>